<evidence type="ECO:0000313" key="1">
    <source>
        <dbReference type="EMBL" id="KOC60925.1"/>
    </source>
</evidence>
<dbReference type="GO" id="GO:0000470">
    <property type="term" value="P:maturation of LSU-rRNA"/>
    <property type="evidence" value="ECO:0007669"/>
    <property type="project" value="TreeGrafter"/>
</dbReference>
<organism evidence="1 2">
    <name type="scientific">Habropoda laboriosa</name>
    <dbReference type="NCBI Taxonomy" id="597456"/>
    <lineage>
        <taxon>Eukaryota</taxon>
        <taxon>Metazoa</taxon>
        <taxon>Ecdysozoa</taxon>
        <taxon>Arthropoda</taxon>
        <taxon>Hexapoda</taxon>
        <taxon>Insecta</taxon>
        <taxon>Pterygota</taxon>
        <taxon>Neoptera</taxon>
        <taxon>Endopterygota</taxon>
        <taxon>Hymenoptera</taxon>
        <taxon>Apocrita</taxon>
        <taxon>Aculeata</taxon>
        <taxon>Apoidea</taxon>
        <taxon>Anthophila</taxon>
        <taxon>Apidae</taxon>
        <taxon>Habropoda</taxon>
    </lineage>
</organism>
<reference evidence="1 2" key="1">
    <citation type="submission" date="2015-07" db="EMBL/GenBank/DDBJ databases">
        <title>The genome of Habropoda laboriosa.</title>
        <authorList>
            <person name="Pan H."/>
            <person name="Kapheim K."/>
        </authorList>
    </citation>
    <scope>NUCLEOTIDE SEQUENCE [LARGE SCALE GENOMIC DNA]</scope>
    <source>
        <strain evidence="1">0110345459</strain>
    </source>
</reference>
<name>A0A0L7QQM1_9HYME</name>
<protein>
    <submittedName>
        <fullName evidence="1">Ribosomal biogenesis protein LAS1L</fullName>
    </submittedName>
</protein>
<dbReference type="Proteomes" id="UP000053825">
    <property type="component" value="Unassembled WGS sequence"/>
</dbReference>
<dbReference type="PANTHER" id="PTHR15002">
    <property type="entry name" value="RIBOSOMAL BIOGENESIS PROTEIN LAS1L"/>
    <property type="match status" value="1"/>
</dbReference>
<dbReference type="AlphaFoldDB" id="A0A0L7QQM1"/>
<dbReference type="GO" id="GO:0000460">
    <property type="term" value="P:maturation of 5.8S rRNA"/>
    <property type="evidence" value="ECO:0007669"/>
    <property type="project" value="TreeGrafter"/>
</dbReference>
<dbReference type="STRING" id="597456.A0A0L7QQM1"/>
<dbReference type="Pfam" id="PF04031">
    <property type="entry name" value="Las1"/>
    <property type="match status" value="1"/>
</dbReference>
<keyword evidence="2" id="KW-1185">Reference proteome</keyword>
<evidence type="ECO:0000313" key="2">
    <source>
        <dbReference type="Proteomes" id="UP000053825"/>
    </source>
</evidence>
<dbReference type="GO" id="GO:0004519">
    <property type="term" value="F:endonuclease activity"/>
    <property type="evidence" value="ECO:0007669"/>
    <property type="project" value="InterPro"/>
</dbReference>
<dbReference type="GO" id="GO:0090730">
    <property type="term" value="C:Las1 complex"/>
    <property type="evidence" value="ECO:0007669"/>
    <property type="project" value="InterPro"/>
</dbReference>
<dbReference type="EMBL" id="KQ414786">
    <property type="protein sequence ID" value="KOC60925.1"/>
    <property type="molecule type" value="Genomic_DNA"/>
</dbReference>
<dbReference type="InterPro" id="IPR007174">
    <property type="entry name" value="Las1"/>
</dbReference>
<sequence>MALSMRQEGIKQVPWFSLTEWHQVYNQIYSNNIDELTKGYQMLLVWQARIPKLPIGVDCTLSIIQVCLRDNEWTPKINNGELPISYENDLCLMYSTIIMRLLNHISNIGHTKQTSLFQIAKKLNIPEWIVNLRHDSAHGYELPSIGILRIAANILLAWLHEEYWVAETKKMEKCLHIEESIKEAEETEVQDFGDLIELWTAISLYIHAGYNLTSSIPDPQLKETLQDLHSYATSLLDKNNECEESDNNKYMDAANDDIKKDKKYTLKTARIVLLSEISRYLNKKSIPNKKDIVCNILLNSEAFLPSKDILSIFTQEKGTENEIEKDVLPLDMIKFWQDIVFLLYEKDLMEALIIKLLKLIDNEEVNKDKRLLASLWISSISYSFLKLDAAHRISRDLEFQLEKANKTLSLNALELKIKEKTDRAYPHLKCVLWFNLSYIVLPCLTDIKFISKLILNVNEFSVKFIVPILELVSPQVDKESKQMLLNLISFCTMGEMTDSKTSHKYGKIFTLKDLQHSEHLINVDNVQAKTDHRIPRFLTDQKVRNNYWKLAIATYNWSECPIGLLPWQCDTMEILNPLDSVIQKTNVSILESEIIPGIIDRKDLKMQSQIKWDNVLRKKKRLNRKYERRNADIIMNKALETVKKQK</sequence>
<dbReference type="PANTHER" id="PTHR15002:SF0">
    <property type="entry name" value="RIBOSOMAL BIOGENESIS PROTEIN LAS1L"/>
    <property type="match status" value="1"/>
</dbReference>
<dbReference type="GO" id="GO:0030687">
    <property type="term" value="C:preribosome, large subunit precursor"/>
    <property type="evidence" value="ECO:0007669"/>
    <property type="project" value="TreeGrafter"/>
</dbReference>
<accession>A0A0L7QQM1</accession>
<proteinExistence type="predicted"/>
<gene>
    <name evidence="1" type="ORF">WH47_05703</name>
</gene>
<dbReference type="OrthoDB" id="10263222at2759"/>